<dbReference type="GO" id="GO:0009307">
    <property type="term" value="P:DNA restriction-modification system"/>
    <property type="evidence" value="ECO:0007669"/>
    <property type="project" value="UniProtKB-KW"/>
</dbReference>
<sequence>MQYDNTELSQYLQSYNTITPTQEILQGFINNTQQLLATNPNESEEYQKNKFRDFLRESFHYDCNTKGRIDLAIYNDYKDIEVIIEFKAINNTQEFPKHSDTLHSKALCETILYYLRESKTNNNIKHIIIATIHELFIIDAKEYEIFKHHKALQKAYKNCDDKEGNDTSTNNFYKEAQNIIESMTDTIKYAHIQLDSIISHIHSKSSSNPNTTISLIYQVLSPQALLKQKTYIDANTLNESFYKELLYILGLQEISQNKKSCISPSLINNTLLDSILKAFSLSPQDDFETIFSLLTTWNNRLLFLRLLESMLLSCKHIDKPFLTIDVLQNFTKLNTLFFEVLAIKEDKRQDIPKDLASIPYLNSSLFDKTNLEKEGKEIKLLDSKPLKLYPQSILYKDKNLQKSYNLNKDSSLPLLEYLFGFLHAYDFTTTPKDIQDNVKINHDKLINAAVLGLVFEKLNGYKEGSFYTPSFITNYMCKQSLQQVVIQKFNTAKKWDCKDLESLKLRLDKLTDSKEGYKEANEIFDSIKVCDPAVGSGHFLVSMLNNMIELKFHLKILCDENFERLKDIQLRLENDEIVLQDSTGNPHIYQIPSHQNIESHKLQKAIFHNKRTLIESCLFGVDINHNSCEITKLRLWIELLKYSYYIFENGKNTNTLQTLPNIDINIKCGNSLISNIALDMTKESLEKDLKNRLNSNATLEFANEILSTINDIQNKLPNTIQSYKDAVNAYKNETNAELKSLHKQQIQDTQKFIVSIFHKTSKAYQDFKNTLSSYLQCYGYNGIDNATLQGKSLDSALKTTLNEYIIAFNFHKILEIPKEPKGFVEKELITLIDSMQEYENLTHDTNTFEWRFAFPEVLDNNGDFLGFDLVIGNPPYIRQEEIKHLKPHLQKAFSIYKGTSDIYTYFFEQGYKILKPKALLSFITSNKYTRAGYGEPLRAFILANTQILHYIDLNGLKIFDSATVDTSIITFAKTPPSQDSFDYLAPTQPSLDTDELHAQPLHQSSLSKDSFIFQDQANQALKAKIESLGTPLKEWDISINYGIKTGYNEAFIIDSAKRDEILNNCKDKSEKTRTSKLIKKMLRGRDIKRYGYEWAGLWLINTHNGYTTSDSSLTQSLQELQQNASVITDKVTPSHFASQPTNLTQDTRIAKDTESKKVKIPPIDINDYPTLKAYFDKVASEVKQGKGKGFYNRDDKGITPYNLRNCAYLEEFEKEKIVYSEIVRDAQFYLDSDKYNPDRFYAEATSFILTGENLHYLLAILNSKCATFVFKTFYAGGGLGESGFRYKKQFLEKLPIPKIDSTNKALSDEIISLVEQILDSKAKDPTTDTKELESKIDSLVYKLYHLTNDEIKIIENKE</sequence>
<name>A0A4U8TF98_9HELI</name>
<comment type="caution">
    <text evidence="12">The sequence shown here is derived from an EMBL/GenBank/DDBJ whole genome shotgun (WGS) entry which is preliminary data.</text>
</comment>
<dbReference type="InterPro" id="IPR002052">
    <property type="entry name" value="DNA_methylase_N6_adenine_CS"/>
</dbReference>
<dbReference type="EMBL" id="JRPK02000008">
    <property type="protein sequence ID" value="TLD98759.1"/>
    <property type="molecule type" value="Genomic_DNA"/>
</dbReference>
<gene>
    <name evidence="12" type="ORF">LS80_003875</name>
</gene>
<dbReference type="Pfam" id="PF12950">
    <property type="entry name" value="TaqI_C"/>
    <property type="match status" value="1"/>
</dbReference>
<dbReference type="InterPro" id="IPR050953">
    <property type="entry name" value="N4_N6_ade-DNA_methylase"/>
</dbReference>
<evidence type="ECO:0000259" key="8">
    <source>
        <dbReference type="Pfam" id="PF07669"/>
    </source>
</evidence>
<dbReference type="Pfam" id="PF25120">
    <property type="entry name" value="DUF7814"/>
    <property type="match status" value="1"/>
</dbReference>
<dbReference type="PANTHER" id="PTHR33841">
    <property type="entry name" value="DNA METHYLTRANSFERASE YEEA-RELATED"/>
    <property type="match status" value="1"/>
</dbReference>
<keyword evidence="3 12" id="KW-0808">Transferase</keyword>
<comment type="catalytic activity">
    <reaction evidence="7">
        <text>a 2'-deoxyadenosine in DNA + S-adenosyl-L-methionine = an N(6)-methyl-2'-deoxyadenosine in DNA + S-adenosyl-L-homocysteine + H(+)</text>
        <dbReference type="Rhea" id="RHEA:15197"/>
        <dbReference type="Rhea" id="RHEA-COMP:12418"/>
        <dbReference type="Rhea" id="RHEA-COMP:12419"/>
        <dbReference type="ChEBI" id="CHEBI:15378"/>
        <dbReference type="ChEBI" id="CHEBI:57856"/>
        <dbReference type="ChEBI" id="CHEBI:59789"/>
        <dbReference type="ChEBI" id="CHEBI:90615"/>
        <dbReference type="ChEBI" id="CHEBI:90616"/>
        <dbReference type="EC" id="2.1.1.72"/>
    </reaction>
</comment>
<evidence type="ECO:0000313" key="13">
    <source>
        <dbReference type="Proteomes" id="UP000029861"/>
    </source>
</evidence>
<dbReference type="EC" id="2.1.1.72" evidence="1"/>
<evidence type="ECO:0000256" key="2">
    <source>
        <dbReference type="ARBA" id="ARBA00022603"/>
    </source>
</evidence>
<keyword evidence="4" id="KW-0949">S-adenosyl-L-methionine</keyword>
<dbReference type="Proteomes" id="UP000029861">
    <property type="component" value="Unassembled WGS sequence"/>
</dbReference>
<dbReference type="Gene3D" id="3.40.50.150">
    <property type="entry name" value="Vaccinia Virus protein VP39"/>
    <property type="match status" value="2"/>
</dbReference>
<organism evidence="12 13">
    <name type="scientific">Helicobacter trogontum</name>
    <dbReference type="NCBI Taxonomy" id="50960"/>
    <lineage>
        <taxon>Bacteria</taxon>
        <taxon>Pseudomonadati</taxon>
        <taxon>Campylobacterota</taxon>
        <taxon>Epsilonproteobacteria</taxon>
        <taxon>Campylobacterales</taxon>
        <taxon>Helicobacteraceae</taxon>
        <taxon>Helicobacter</taxon>
    </lineage>
</organism>
<feature type="domain" description="DUF7149" evidence="10">
    <location>
        <begin position="11"/>
        <end position="233"/>
    </location>
</feature>
<dbReference type="PANTHER" id="PTHR33841:SF1">
    <property type="entry name" value="DNA METHYLTRANSFERASE A"/>
    <property type="match status" value="1"/>
</dbReference>
<dbReference type="Pfam" id="PF23653">
    <property type="entry name" value="DUF7149"/>
    <property type="match status" value="1"/>
</dbReference>
<dbReference type="PRINTS" id="PR00507">
    <property type="entry name" value="N12N6MTFRASE"/>
</dbReference>
<reference evidence="12 13" key="1">
    <citation type="journal article" date="2014" name="Genome Announc.">
        <title>Draft genome sequences of eight enterohepatic helicobacter species isolated from both laboratory and wild rodents.</title>
        <authorList>
            <person name="Sheh A."/>
            <person name="Shen Z."/>
            <person name="Fox J.G."/>
        </authorList>
    </citation>
    <scope>NUCLEOTIDE SEQUENCE [LARGE SCALE GENOMIC DNA]</scope>
    <source>
        <strain evidence="12 13">ATCC 49310</strain>
    </source>
</reference>
<keyword evidence="6" id="KW-0238">DNA-binding</keyword>
<dbReference type="RefSeq" id="WP_034317312.1">
    <property type="nucleotide sequence ID" value="NZ_FZNF01000014.1"/>
</dbReference>
<evidence type="ECO:0000256" key="4">
    <source>
        <dbReference type="ARBA" id="ARBA00022691"/>
    </source>
</evidence>
<dbReference type="SUPFAM" id="SSF53335">
    <property type="entry name" value="S-adenosyl-L-methionine-dependent methyltransferases"/>
    <property type="match status" value="1"/>
</dbReference>
<dbReference type="InterPro" id="IPR055573">
    <property type="entry name" value="DUF7149"/>
</dbReference>
<evidence type="ECO:0000259" key="10">
    <source>
        <dbReference type="Pfam" id="PF23653"/>
    </source>
</evidence>
<evidence type="ECO:0000256" key="3">
    <source>
        <dbReference type="ARBA" id="ARBA00022679"/>
    </source>
</evidence>
<evidence type="ECO:0000256" key="6">
    <source>
        <dbReference type="ARBA" id="ARBA00023125"/>
    </source>
</evidence>
<dbReference type="InterPro" id="IPR029063">
    <property type="entry name" value="SAM-dependent_MTases_sf"/>
</dbReference>
<dbReference type="InterPro" id="IPR025931">
    <property type="entry name" value="TaqI_C"/>
</dbReference>
<proteinExistence type="predicted"/>
<dbReference type="GO" id="GO:0032259">
    <property type="term" value="P:methylation"/>
    <property type="evidence" value="ECO:0007669"/>
    <property type="project" value="UniProtKB-KW"/>
</dbReference>
<feature type="domain" description="DUF7814" evidence="11">
    <location>
        <begin position="234"/>
        <end position="438"/>
    </location>
</feature>
<evidence type="ECO:0000313" key="12">
    <source>
        <dbReference type="EMBL" id="TLD98759.1"/>
    </source>
</evidence>
<evidence type="ECO:0000256" key="7">
    <source>
        <dbReference type="ARBA" id="ARBA00047942"/>
    </source>
</evidence>
<keyword evidence="2 12" id="KW-0489">Methyltransferase</keyword>
<feature type="domain" description="Type II methyltransferase M.TaqI-like" evidence="8">
    <location>
        <begin position="617"/>
        <end position="959"/>
    </location>
</feature>
<dbReference type="InterPro" id="IPR011639">
    <property type="entry name" value="MethylTrfase_TaqI-like_dom"/>
</dbReference>
<protein>
    <recommendedName>
        <fullName evidence="1">site-specific DNA-methyltransferase (adenine-specific)</fullName>
        <ecNumber evidence="1">2.1.1.72</ecNumber>
    </recommendedName>
</protein>
<evidence type="ECO:0000259" key="9">
    <source>
        <dbReference type="Pfam" id="PF12950"/>
    </source>
</evidence>
<dbReference type="Pfam" id="PF07669">
    <property type="entry name" value="Eco57I"/>
    <property type="match status" value="1"/>
</dbReference>
<dbReference type="GO" id="GO:0003677">
    <property type="term" value="F:DNA binding"/>
    <property type="evidence" value="ECO:0007669"/>
    <property type="project" value="UniProtKB-KW"/>
</dbReference>
<accession>A0A4U8TF98</accession>
<evidence type="ECO:0000256" key="1">
    <source>
        <dbReference type="ARBA" id="ARBA00011900"/>
    </source>
</evidence>
<evidence type="ECO:0000259" key="11">
    <source>
        <dbReference type="Pfam" id="PF25120"/>
    </source>
</evidence>
<evidence type="ECO:0000256" key="5">
    <source>
        <dbReference type="ARBA" id="ARBA00022747"/>
    </source>
</evidence>
<keyword evidence="5" id="KW-0680">Restriction system</keyword>
<dbReference type="GO" id="GO:0009007">
    <property type="term" value="F:site-specific DNA-methyltransferase (adenine-specific) activity"/>
    <property type="evidence" value="ECO:0007669"/>
    <property type="project" value="UniProtKB-EC"/>
</dbReference>
<dbReference type="InterPro" id="IPR056716">
    <property type="entry name" value="DUF7814"/>
</dbReference>
<dbReference type="PROSITE" id="PS00092">
    <property type="entry name" value="N6_MTASE"/>
    <property type="match status" value="1"/>
</dbReference>
<feature type="domain" description="TaqI-like C-terminal specificity" evidence="9">
    <location>
        <begin position="1174"/>
        <end position="1296"/>
    </location>
</feature>